<proteinExistence type="predicted"/>
<name>A0ABY1QL59_9BURK</name>
<dbReference type="NCBIfam" id="TIGR00254">
    <property type="entry name" value="GGDEF"/>
    <property type="match status" value="1"/>
</dbReference>
<dbReference type="CDD" id="cd00130">
    <property type="entry name" value="PAS"/>
    <property type="match status" value="4"/>
</dbReference>
<feature type="domain" description="PAS" evidence="2">
    <location>
        <begin position="406"/>
        <end position="451"/>
    </location>
</feature>
<feature type="domain" description="PAS" evidence="2">
    <location>
        <begin position="176"/>
        <end position="225"/>
    </location>
</feature>
<protein>
    <submittedName>
        <fullName evidence="6">PAS domain S-box-containing protein/diguanylate cyclase (GGDEF) domain-containing protein</fullName>
    </submittedName>
</protein>
<dbReference type="SUPFAM" id="SSF55785">
    <property type="entry name" value="PYP-like sensor domain (PAS domain)"/>
    <property type="match status" value="4"/>
</dbReference>
<evidence type="ECO:0000256" key="1">
    <source>
        <dbReference type="SAM" id="MobiDB-lite"/>
    </source>
</evidence>
<dbReference type="Pfam" id="PF00563">
    <property type="entry name" value="EAL"/>
    <property type="match status" value="1"/>
</dbReference>
<dbReference type="InterPro" id="IPR035965">
    <property type="entry name" value="PAS-like_dom_sf"/>
</dbReference>
<dbReference type="SUPFAM" id="SSF141868">
    <property type="entry name" value="EAL domain-like"/>
    <property type="match status" value="1"/>
</dbReference>
<dbReference type="InterPro" id="IPR043128">
    <property type="entry name" value="Rev_trsase/Diguanyl_cyclase"/>
</dbReference>
<feature type="domain" description="EAL" evidence="4">
    <location>
        <begin position="701"/>
        <end position="955"/>
    </location>
</feature>
<dbReference type="InterPro" id="IPR001633">
    <property type="entry name" value="EAL_dom"/>
</dbReference>
<dbReference type="RefSeq" id="WP_283444490.1">
    <property type="nucleotide sequence ID" value="NZ_FXUL01000021.1"/>
</dbReference>
<dbReference type="Pfam" id="PF00990">
    <property type="entry name" value="GGDEF"/>
    <property type="match status" value="1"/>
</dbReference>
<dbReference type="NCBIfam" id="TIGR00229">
    <property type="entry name" value="sensory_box"/>
    <property type="match status" value="4"/>
</dbReference>
<sequence length="958" mass="106580">MQRSTMNLPGLPDVPDAPDAPEAPQPAPANLPAAHPQQVKTLVWMSDVNDVIVYLSRSIAHLFELGNVLSVGMYTSFIHPDDRARVADIFDRAKAAREECQADYRVCAPDGSLRWVTGSGAPRFSADGEFLGYAGALIDVTDHYDALERLAKSEASHRMLTENSQDLISQHAANTGMFQYASPAFQRVLGYAPSELVNRISIYSHVHPDDVRVIREELQRQAERADDSRVIEFRVRHKDGHMVWMGTSVKLLVNPTTNERLGSVAVSRDITHEVQTAEKLAQLAAENKALVENSLDIIVLLDRDGRFLRVNEASLPVLGYLPEEMLGRRYADLLHADEVDRVGAVNAGLRSGQNTIRDFESRWRRKDGRYIHLSLAVRWSEENQLMYATARDVTERIEAQKRTRDSEQRFREVIEMTPAGYVLADGSATILDVNPALCAISGYAREELIGQGVARLFAYCPWLGVVTATHGPTSTHGMESVLRHKQGNEVYVLFNGSVKRDADGKAQLMTGLLTDITARKEAESRLQRLATHDTLTGLPNRTLLNERVQQMLDAGPRNMPVAIMFIDLDRFKEVNDSFGHEPGDVLLREVARRLGRALRPSDVIARLGGDEFVVAAYCSDGTVSAASIAEKLLATLASPIDIGAQEVVIGASIGISMFPEHARTKELLFQSADTAMYRAKAGGRNGYCFFAAEMTVEARTRMTLELSLRHALAREEFVLHYQPRIDLGTMAIVGMEALIRWNHPELGQVSPMQFIPIAEETGLIEAIGQWVLLEACMQTRRLMDWSGRPLCISVNLSARQLKCRDIVDQVRDALDRSGLPAPLLELELTESALIEDIEHSARLLKELKGLGIRLAVDDFGTGYSGLAYLRRFPLDVLKLDRSFVLQQDENDHNFDFIKAFVDMAHALKLSVVAEGVETSDTLQFLRNADCDEAQGYFLAKPLSLSDFEAYLSRLPRIA</sequence>
<dbReference type="PROSITE" id="PS50883">
    <property type="entry name" value="EAL"/>
    <property type="match status" value="1"/>
</dbReference>
<dbReference type="Gene3D" id="3.30.70.270">
    <property type="match status" value="1"/>
</dbReference>
<dbReference type="InterPro" id="IPR001610">
    <property type="entry name" value="PAC"/>
</dbReference>
<dbReference type="InterPro" id="IPR000700">
    <property type="entry name" value="PAS-assoc_C"/>
</dbReference>
<dbReference type="InterPro" id="IPR035919">
    <property type="entry name" value="EAL_sf"/>
</dbReference>
<dbReference type="Gene3D" id="3.20.20.450">
    <property type="entry name" value="EAL domain"/>
    <property type="match status" value="1"/>
</dbReference>
<dbReference type="InterPro" id="IPR013655">
    <property type="entry name" value="PAS_fold_3"/>
</dbReference>
<dbReference type="InterPro" id="IPR000014">
    <property type="entry name" value="PAS"/>
</dbReference>
<dbReference type="InterPro" id="IPR052155">
    <property type="entry name" value="Biofilm_reg_signaling"/>
</dbReference>
<feature type="domain" description="PAC" evidence="3">
    <location>
        <begin position="357"/>
        <end position="405"/>
    </location>
</feature>
<dbReference type="SMART" id="SM00052">
    <property type="entry name" value="EAL"/>
    <property type="match status" value="1"/>
</dbReference>
<dbReference type="PROSITE" id="PS50112">
    <property type="entry name" value="PAS"/>
    <property type="match status" value="3"/>
</dbReference>
<feature type="domain" description="PAS" evidence="2">
    <location>
        <begin position="283"/>
        <end position="342"/>
    </location>
</feature>
<organism evidence="6 7">
    <name type="scientific">Noviherbaspirillum suwonense</name>
    <dbReference type="NCBI Taxonomy" id="1224511"/>
    <lineage>
        <taxon>Bacteria</taxon>
        <taxon>Pseudomonadati</taxon>
        <taxon>Pseudomonadota</taxon>
        <taxon>Betaproteobacteria</taxon>
        <taxon>Burkholderiales</taxon>
        <taxon>Oxalobacteraceae</taxon>
        <taxon>Noviherbaspirillum</taxon>
    </lineage>
</organism>
<feature type="domain" description="PAC" evidence="3">
    <location>
        <begin position="100"/>
        <end position="152"/>
    </location>
</feature>
<dbReference type="InterPro" id="IPR000160">
    <property type="entry name" value="GGDEF_dom"/>
</dbReference>
<dbReference type="SMART" id="SM00091">
    <property type="entry name" value="PAS"/>
    <property type="match status" value="4"/>
</dbReference>
<dbReference type="PROSITE" id="PS50113">
    <property type="entry name" value="PAC"/>
    <property type="match status" value="4"/>
</dbReference>
<feature type="region of interest" description="Disordered" evidence="1">
    <location>
        <begin position="1"/>
        <end position="32"/>
    </location>
</feature>
<gene>
    <name evidence="6" type="ORF">SAMN06295970_12153</name>
</gene>
<dbReference type="CDD" id="cd01949">
    <property type="entry name" value="GGDEF"/>
    <property type="match status" value="1"/>
</dbReference>
<dbReference type="EMBL" id="FXUL01000021">
    <property type="protein sequence ID" value="SMP74659.1"/>
    <property type="molecule type" value="Genomic_DNA"/>
</dbReference>
<dbReference type="PANTHER" id="PTHR44757:SF2">
    <property type="entry name" value="BIOFILM ARCHITECTURE MAINTENANCE PROTEIN MBAA"/>
    <property type="match status" value="1"/>
</dbReference>
<feature type="domain" description="PAC" evidence="3">
    <location>
        <begin position="476"/>
        <end position="528"/>
    </location>
</feature>
<dbReference type="CDD" id="cd01948">
    <property type="entry name" value="EAL"/>
    <property type="match status" value="1"/>
</dbReference>
<dbReference type="Pfam" id="PF08447">
    <property type="entry name" value="PAS_3"/>
    <property type="match status" value="2"/>
</dbReference>
<evidence type="ECO:0000313" key="7">
    <source>
        <dbReference type="Proteomes" id="UP001158049"/>
    </source>
</evidence>
<evidence type="ECO:0000259" key="2">
    <source>
        <dbReference type="PROSITE" id="PS50112"/>
    </source>
</evidence>
<feature type="domain" description="PAC" evidence="3">
    <location>
        <begin position="229"/>
        <end position="282"/>
    </location>
</feature>
<evidence type="ECO:0000313" key="6">
    <source>
        <dbReference type="EMBL" id="SMP74659.1"/>
    </source>
</evidence>
<feature type="domain" description="GGDEF" evidence="5">
    <location>
        <begin position="559"/>
        <end position="692"/>
    </location>
</feature>
<dbReference type="SUPFAM" id="SSF55073">
    <property type="entry name" value="Nucleotide cyclase"/>
    <property type="match status" value="1"/>
</dbReference>
<evidence type="ECO:0000259" key="3">
    <source>
        <dbReference type="PROSITE" id="PS50113"/>
    </source>
</evidence>
<dbReference type="SMART" id="SM00086">
    <property type="entry name" value="PAC"/>
    <property type="match status" value="4"/>
</dbReference>
<dbReference type="Proteomes" id="UP001158049">
    <property type="component" value="Unassembled WGS sequence"/>
</dbReference>
<dbReference type="Pfam" id="PF13426">
    <property type="entry name" value="PAS_9"/>
    <property type="match status" value="2"/>
</dbReference>
<reference evidence="6 7" key="1">
    <citation type="submission" date="2017-05" db="EMBL/GenBank/DDBJ databases">
        <authorList>
            <person name="Varghese N."/>
            <person name="Submissions S."/>
        </authorList>
    </citation>
    <scope>NUCLEOTIDE SEQUENCE [LARGE SCALE GENOMIC DNA]</scope>
    <source>
        <strain evidence="6 7">DSM 26001</strain>
    </source>
</reference>
<dbReference type="PANTHER" id="PTHR44757">
    <property type="entry name" value="DIGUANYLATE CYCLASE DGCP"/>
    <property type="match status" value="1"/>
</dbReference>
<evidence type="ECO:0000259" key="4">
    <source>
        <dbReference type="PROSITE" id="PS50883"/>
    </source>
</evidence>
<dbReference type="InterPro" id="IPR029787">
    <property type="entry name" value="Nucleotide_cyclase"/>
</dbReference>
<comment type="caution">
    <text evidence="6">The sequence shown here is derived from an EMBL/GenBank/DDBJ whole genome shotgun (WGS) entry which is preliminary data.</text>
</comment>
<keyword evidence="7" id="KW-1185">Reference proteome</keyword>
<evidence type="ECO:0000259" key="5">
    <source>
        <dbReference type="PROSITE" id="PS50887"/>
    </source>
</evidence>
<dbReference type="PROSITE" id="PS50887">
    <property type="entry name" value="GGDEF"/>
    <property type="match status" value="1"/>
</dbReference>
<dbReference type="Gene3D" id="3.30.450.20">
    <property type="entry name" value="PAS domain"/>
    <property type="match status" value="4"/>
</dbReference>
<accession>A0ABY1QL59</accession>
<dbReference type="SMART" id="SM00267">
    <property type="entry name" value="GGDEF"/>
    <property type="match status" value="1"/>
</dbReference>